<gene>
    <name evidence="3" type="ORF">PCAL00307_LOCUS20475</name>
    <name evidence="4" type="ORF">PECAL_1P21860</name>
</gene>
<dbReference type="OrthoDB" id="10685833at2759"/>
<evidence type="ECO:0008006" key="6">
    <source>
        <dbReference type="Google" id="ProtNLM"/>
    </source>
</evidence>
<reference evidence="4" key="2">
    <citation type="submission" date="2021-11" db="EMBL/GenBank/DDBJ databases">
        <authorList>
            <consortium name="Genoscope - CEA"/>
            <person name="William W."/>
        </authorList>
    </citation>
    <scope>NUCLEOTIDE SEQUENCE</scope>
</reference>
<dbReference type="AlphaFoldDB" id="A0A7S4ECX9"/>
<evidence type="ECO:0000256" key="1">
    <source>
        <dbReference type="SAM" id="MobiDB-lite"/>
    </source>
</evidence>
<feature type="transmembrane region" description="Helical" evidence="2">
    <location>
        <begin position="198"/>
        <end position="215"/>
    </location>
</feature>
<accession>A0A7S4ECX9</accession>
<feature type="transmembrane region" description="Helical" evidence="2">
    <location>
        <begin position="333"/>
        <end position="351"/>
    </location>
</feature>
<evidence type="ECO:0000256" key="2">
    <source>
        <dbReference type="SAM" id="Phobius"/>
    </source>
</evidence>
<reference evidence="3" key="1">
    <citation type="submission" date="2021-01" db="EMBL/GenBank/DDBJ databases">
        <authorList>
            <person name="Corre E."/>
            <person name="Pelletier E."/>
            <person name="Niang G."/>
            <person name="Scheremetjew M."/>
            <person name="Finn R."/>
            <person name="Kale V."/>
            <person name="Holt S."/>
            <person name="Cochrane G."/>
            <person name="Meng A."/>
            <person name="Brown T."/>
            <person name="Cohen L."/>
        </authorList>
    </citation>
    <scope>NUCLEOTIDE SEQUENCE</scope>
    <source>
        <strain evidence="3">CCMP1756</strain>
    </source>
</reference>
<dbReference type="EMBL" id="HBIW01023749">
    <property type="protein sequence ID" value="CAE0705027.1"/>
    <property type="molecule type" value="Transcribed_RNA"/>
</dbReference>
<sequence>MRKEERPLLGGSKSSYGTTPSTSARRCAWPQRRYVVTFLGLGAALTRLGPATAGPPTLRLVEQLEARVRPGEPRKLRRRDRGSKLARQRSAFTCGLSVVAAALILAPRLACGPDGRSSMVQGAGPGEARVARETRAGFFWMVAYLLIGVPHDLVDRELLRGGFPYPLTLTLCQLVVITCLGFVLVYNKASKPWRWNDVLLGLAIGLSTAVAAEVMRAGGPRVAAAGAAVQGVCVLIIGYAVKESSENEEYDSCWCGRKTSAYPPGGHGAALALLVCFGGAGIAALGDARVERNALCTGVLAASRLIGAAYLVAFERRFRAHEESVGAALYRTTPYACALVAIAAILLELAPTHVQVPHINHVTHGAFPRYDGGAYLIAPSCVLASLDAFLTLCVVKRFSALIVAVFASIRGALTALAGAVAYGDVITSLEYKGLMVLVLGLAVWSLEVARAALDPSSYPGAVLAAAEDPADDTETGFIRETTLRPSEFLDEDAVSSEEEEDVVLYVAPGVGDNIR</sequence>
<feature type="transmembrane region" description="Helical" evidence="2">
    <location>
        <begin position="166"/>
        <end position="186"/>
    </location>
</feature>
<feature type="transmembrane region" description="Helical" evidence="2">
    <location>
        <begin position="293"/>
        <end position="313"/>
    </location>
</feature>
<dbReference type="EMBL" id="CAKKNE010000001">
    <property type="protein sequence ID" value="CAH0365733.1"/>
    <property type="molecule type" value="Genomic_DNA"/>
</dbReference>
<feature type="transmembrane region" description="Helical" evidence="2">
    <location>
        <begin position="268"/>
        <end position="286"/>
    </location>
</feature>
<feature type="transmembrane region" description="Helical" evidence="2">
    <location>
        <begin position="222"/>
        <end position="241"/>
    </location>
</feature>
<proteinExistence type="predicted"/>
<keyword evidence="5" id="KW-1185">Reference proteome</keyword>
<name>A0A7S4ECX9_9STRA</name>
<organism evidence="3">
    <name type="scientific">Pelagomonas calceolata</name>
    <dbReference type="NCBI Taxonomy" id="35677"/>
    <lineage>
        <taxon>Eukaryota</taxon>
        <taxon>Sar</taxon>
        <taxon>Stramenopiles</taxon>
        <taxon>Ochrophyta</taxon>
        <taxon>Pelagophyceae</taxon>
        <taxon>Pelagomonadales</taxon>
        <taxon>Pelagomonadaceae</taxon>
        <taxon>Pelagomonas</taxon>
    </lineage>
</organism>
<feature type="region of interest" description="Disordered" evidence="1">
    <location>
        <begin position="1"/>
        <end position="24"/>
    </location>
</feature>
<feature type="transmembrane region" description="Helical" evidence="2">
    <location>
        <begin position="137"/>
        <end position="154"/>
    </location>
</feature>
<evidence type="ECO:0000313" key="5">
    <source>
        <dbReference type="Proteomes" id="UP000789595"/>
    </source>
</evidence>
<evidence type="ECO:0000313" key="3">
    <source>
        <dbReference type="EMBL" id="CAE0705027.1"/>
    </source>
</evidence>
<dbReference type="Proteomes" id="UP000789595">
    <property type="component" value="Unassembled WGS sequence"/>
</dbReference>
<keyword evidence="2" id="KW-0812">Transmembrane</keyword>
<protein>
    <recommendedName>
        <fullName evidence="6">Sugar phosphate transporter domain-containing protein</fullName>
    </recommendedName>
</protein>
<keyword evidence="2" id="KW-0472">Membrane</keyword>
<keyword evidence="2" id="KW-1133">Transmembrane helix</keyword>
<feature type="compositionally biased region" description="Polar residues" evidence="1">
    <location>
        <begin position="12"/>
        <end position="24"/>
    </location>
</feature>
<evidence type="ECO:0000313" key="4">
    <source>
        <dbReference type="EMBL" id="CAH0365733.1"/>
    </source>
</evidence>
<feature type="transmembrane region" description="Helical" evidence="2">
    <location>
        <begin position="398"/>
        <end position="422"/>
    </location>
</feature>
<feature type="transmembrane region" description="Helical" evidence="2">
    <location>
        <begin position="372"/>
        <end position="392"/>
    </location>
</feature>